<keyword evidence="3" id="KW-1185">Reference proteome</keyword>
<organism evidence="2 3">
    <name type="scientific">Sinimarinibacterium flocculans</name>
    <dbReference type="NCBI Taxonomy" id="985250"/>
    <lineage>
        <taxon>Bacteria</taxon>
        <taxon>Pseudomonadati</taxon>
        <taxon>Pseudomonadota</taxon>
        <taxon>Gammaproteobacteria</taxon>
        <taxon>Nevskiales</taxon>
        <taxon>Nevskiaceae</taxon>
        <taxon>Sinimarinibacterium</taxon>
    </lineage>
</organism>
<dbReference type="GO" id="GO:0003677">
    <property type="term" value="F:DNA binding"/>
    <property type="evidence" value="ECO:0007669"/>
    <property type="project" value="InterPro"/>
</dbReference>
<dbReference type="GO" id="GO:0006313">
    <property type="term" value="P:DNA transposition"/>
    <property type="evidence" value="ECO:0007669"/>
    <property type="project" value="InterPro"/>
</dbReference>
<protein>
    <submittedName>
        <fullName evidence="2">Transposase</fullName>
    </submittedName>
</protein>
<gene>
    <name evidence="2" type="ORF">C8D93_11559</name>
</gene>
<name>A0A318E661_9GAMM</name>
<dbReference type="InterPro" id="IPR002525">
    <property type="entry name" value="Transp_IS110-like_N"/>
</dbReference>
<evidence type="ECO:0000313" key="2">
    <source>
        <dbReference type="EMBL" id="PXV63750.1"/>
    </source>
</evidence>
<dbReference type="NCBIfam" id="NF033542">
    <property type="entry name" value="transpos_IS110"/>
    <property type="match status" value="1"/>
</dbReference>
<evidence type="ECO:0000313" key="3">
    <source>
        <dbReference type="Proteomes" id="UP000248330"/>
    </source>
</evidence>
<feature type="domain" description="Transposase IS110-like N-terminal" evidence="1">
    <location>
        <begin position="7"/>
        <end position="147"/>
    </location>
</feature>
<dbReference type="AlphaFoldDB" id="A0A318E661"/>
<evidence type="ECO:0000259" key="1">
    <source>
        <dbReference type="Pfam" id="PF01548"/>
    </source>
</evidence>
<proteinExistence type="predicted"/>
<dbReference type="GO" id="GO:0004803">
    <property type="term" value="F:transposase activity"/>
    <property type="evidence" value="ECO:0007669"/>
    <property type="project" value="InterPro"/>
</dbReference>
<dbReference type="EMBL" id="QICN01000015">
    <property type="protein sequence ID" value="PXV63750.1"/>
    <property type="molecule type" value="Genomic_DNA"/>
</dbReference>
<dbReference type="PANTHER" id="PTHR33055">
    <property type="entry name" value="TRANSPOSASE FOR INSERTION SEQUENCE ELEMENT IS1111A"/>
    <property type="match status" value="1"/>
</dbReference>
<accession>A0A318E661</accession>
<dbReference type="Proteomes" id="UP000248330">
    <property type="component" value="Unassembled WGS sequence"/>
</dbReference>
<sequence length="207" mass="23400">MKKVTAVGLDLAKTVFQVHGADEDGRAVLRKTLRRGQVAEFFAQLPACVIGMEACGSAHHWARKLRELGHEVRLIAPQYVKPFVKRNKTDAADEEAICEAVRRPGMRFVPVKTTEQQAILSIHRARQGFVRARTAMASQIRGLLAEFGIVAPRGIENVPRLRMAMIDQELPGTFRQLIDLQLHHMDELHDRIEELDRQIAPVTTRAW</sequence>
<dbReference type="InterPro" id="IPR047650">
    <property type="entry name" value="Transpos_IS110"/>
</dbReference>
<comment type="caution">
    <text evidence="2">The sequence shown here is derived from an EMBL/GenBank/DDBJ whole genome shotgun (WGS) entry which is preliminary data.</text>
</comment>
<dbReference type="PANTHER" id="PTHR33055:SF3">
    <property type="entry name" value="PUTATIVE TRANSPOSASE FOR IS117-RELATED"/>
    <property type="match status" value="1"/>
</dbReference>
<reference evidence="2 3" key="1">
    <citation type="submission" date="2018-04" db="EMBL/GenBank/DDBJ databases">
        <title>Genomic Encyclopedia of Type Strains, Phase IV (KMG-IV): sequencing the most valuable type-strain genomes for metagenomic binning, comparative biology and taxonomic classification.</title>
        <authorList>
            <person name="Goeker M."/>
        </authorList>
    </citation>
    <scope>NUCLEOTIDE SEQUENCE [LARGE SCALE GENOMIC DNA]</scope>
    <source>
        <strain evidence="2 3">DSM 104150</strain>
    </source>
</reference>
<dbReference type="Pfam" id="PF01548">
    <property type="entry name" value="DEDD_Tnp_IS110"/>
    <property type="match status" value="1"/>
</dbReference>